<dbReference type="OrthoDB" id="531205at2"/>
<evidence type="ECO:0000313" key="2">
    <source>
        <dbReference type="Proteomes" id="UP000254889"/>
    </source>
</evidence>
<accession>A0A345ZXL6</accession>
<protein>
    <submittedName>
        <fullName evidence="1">Uncharacterized protein</fullName>
    </submittedName>
</protein>
<reference evidence="1 2" key="1">
    <citation type="submission" date="2018-07" db="EMBL/GenBank/DDBJ databases">
        <authorList>
            <person name="Quirk P.G."/>
            <person name="Krulwich T.A."/>
        </authorList>
    </citation>
    <scope>NUCLEOTIDE SEQUENCE [LARGE SCALE GENOMIC DNA]</scope>
    <source>
        <strain evidence="1 2">CC-BB4</strain>
    </source>
</reference>
<keyword evidence="2" id="KW-1185">Reference proteome</keyword>
<organism evidence="1 2">
    <name type="scientific">Pseudolabrys taiwanensis</name>
    <dbReference type="NCBI Taxonomy" id="331696"/>
    <lineage>
        <taxon>Bacteria</taxon>
        <taxon>Pseudomonadati</taxon>
        <taxon>Pseudomonadota</taxon>
        <taxon>Alphaproteobacteria</taxon>
        <taxon>Hyphomicrobiales</taxon>
        <taxon>Xanthobacteraceae</taxon>
        <taxon>Pseudolabrys</taxon>
    </lineage>
</organism>
<dbReference type="EMBL" id="CP031417">
    <property type="protein sequence ID" value="AXK81663.1"/>
    <property type="molecule type" value="Genomic_DNA"/>
</dbReference>
<evidence type="ECO:0000313" key="1">
    <source>
        <dbReference type="EMBL" id="AXK81663.1"/>
    </source>
</evidence>
<gene>
    <name evidence="1" type="ORF">DW352_14720</name>
</gene>
<dbReference type="Proteomes" id="UP000254889">
    <property type="component" value="Chromosome"/>
</dbReference>
<name>A0A345ZXL6_9HYPH</name>
<sequence>MRVLDIIMWPFHALADRIALRRRLARFTCADCERHDHCGMPPDDLCIARLAQIERFGDTPRPRPFVRQFSP</sequence>
<dbReference type="RefSeq" id="WP_115692042.1">
    <property type="nucleotide sequence ID" value="NZ_CP031417.1"/>
</dbReference>
<dbReference type="AlphaFoldDB" id="A0A345ZXL6"/>
<dbReference type="KEGG" id="ptaw:DW352_14720"/>
<proteinExistence type="predicted"/>